<feature type="compositionally biased region" description="Low complexity" evidence="1">
    <location>
        <begin position="44"/>
        <end position="55"/>
    </location>
</feature>
<dbReference type="AlphaFoldDB" id="A0A5N6PAK3"/>
<proteinExistence type="predicted"/>
<organism evidence="2 3">
    <name type="scientific">Mikania micrantha</name>
    <name type="common">bitter vine</name>
    <dbReference type="NCBI Taxonomy" id="192012"/>
    <lineage>
        <taxon>Eukaryota</taxon>
        <taxon>Viridiplantae</taxon>
        <taxon>Streptophyta</taxon>
        <taxon>Embryophyta</taxon>
        <taxon>Tracheophyta</taxon>
        <taxon>Spermatophyta</taxon>
        <taxon>Magnoliopsida</taxon>
        <taxon>eudicotyledons</taxon>
        <taxon>Gunneridae</taxon>
        <taxon>Pentapetalae</taxon>
        <taxon>asterids</taxon>
        <taxon>campanulids</taxon>
        <taxon>Asterales</taxon>
        <taxon>Asteraceae</taxon>
        <taxon>Asteroideae</taxon>
        <taxon>Heliantheae alliance</taxon>
        <taxon>Eupatorieae</taxon>
        <taxon>Mikania</taxon>
    </lineage>
</organism>
<dbReference type="EMBL" id="SZYD01000006">
    <property type="protein sequence ID" value="KAD5961712.1"/>
    <property type="molecule type" value="Genomic_DNA"/>
</dbReference>
<evidence type="ECO:0000313" key="2">
    <source>
        <dbReference type="EMBL" id="KAD5961712.1"/>
    </source>
</evidence>
<evidence type="ECO:0000313" key="3">
    <source>
        <dbReference type="Proteomes" id="UP000326396"/>
    </source>
</evidence>
<accession>A0A5N6PAK3</accession>
<protein>
    <submittedName>
        <fullName evidence="2">Uncharacterized protein</fullName>
    </submittedName>
</protein>
<feature type="region of interest" description="Disordered" evidence="1">
    <location>
        <begin position="1"/>
        <end position="22"/>
    </location>
</feature>
<sequence>MAELQLNTGSPKAWEGRTLEDVNPSIVTLTTEWDDFLGTYFHVSSTSSSSSSEATEAAKETEQEPNTTNVSLEPQSPSGTKSPSETAAQVAMEETIQEQPSISMEPVSPPSGTNVAEDLSSSPKLSGETNKESTKMVGQPEGAVNAKVNSEATAASEGPVILDDSSSEELRANEPAGEETGDTSSGAKLTADDKGKRKLTPEEEAEQEERRPKKVKGRPDTSQDEERVRLSALLEERGYDFDEVWGCSYDEICAIWLSFLGPDE</sequence>
<dbReference type="Proteomes" id="UP000326396">
    <property type="component" value="Linkage Group LG14"/>
</dbReference>
<feature type="region of interest" description="Disordered" evidence="1">
    <location>
        <begin position="42"/>
        <end position="229"/>
    </location>
</feature>
<keyword evidence="3" id="KW-1185">Reference proteome</keyword>
<feature type="compositionally biased region" description="Basic and acidic residues" evidence="1">
    <location>
        <begin position="217"/>
        <end position="229"/>
    </location>
</feature>
<feature type="compositionally biased region" description="Basic and acidic residues" evidence="1">
    <location>
        <begin position="190"/>
        <end position="201"/>
    </location>
</feature>
<feature type="compositionally biased region" description="Polar residues" evidence="1">
    <location>
        <begin position="110"/>
        <end position="128"/>
    </location>
</feature>
<feature type="compositionally biased region" description="Polar residues" evidence="1">
    <location>
        <begin position="64"/>
        <end position="87"/>
    </location>
</feature>
<reference evidence="2 3" key="1">
    <citation type="submission" date="2019-05" db="EMBL/GenBank/DDBJ databases">
        <title>Mikania micrantha, genome provides insights into the molecular mechanism of rapid growth.</title>
        <authorList>
            <person name="Liu B."/>
        </authorList>
    </citation>
    <scope>NUCLEOTIDE SEQUENCE [LARGE SCALE GENOMIC DNA]</scope>
    <source>
        <strain evidence="2">NLD-2019</strain>
        <tissue evidence="2">Leaf</tissue>
    </source>
</reference>
<evidence type="ECO:0000256" key="1">
    <source>
        <dbReference type="SAM" id="MobiDB-lite"/>
    </source>
</evidence>
<gene>
    <name evidence="2" type="ORF">E3N88_13185</name>
</gene>
<name>A0A5N6PAK3_9ASTR</name>
<comment type="caution">
    <text evidence="2">The sequence shown here is derived from an EMBL/GenBank/DDBJ whole genome shotgun (WGS) entry which is preliminary data.</text>
</comment>
<feature type="compositionally biased region" description="Polar residues" evidence="1">
    <location>
        <begin position="1"/>
        <end position="10"/>
    </location>
</feature>